<dbReference type="Gene3D" id="3.40.50.12780">
    <property type="entry name" value="N-terminal domain of ligase-like"/>
    <property type="match status" value="1"/>
</dbReference>
<reference evidence="6 7" key="1">
    <citation type="journal article" date="2018" name="IMA Fungus">
        <title>IMA Genome-F 9: Draft genome sequence of Annulohypoxylon stygium, Aspergillus mulundensis, Berkeleyomyces basicola (syn. Thielaviopsis basicola), Ceratocystis smalleyi, two Cercospora beticola strains, Coleophoma cylindrospora, Fusarium fracticaudum, Phialophora cf. hyalina, and Morchella septimelata.</title>
        <authorList>
            <person name="Wingfield B.D."/>
            <person name="Bills G.F."/>
            <person name="Dong Y."/>
            <person name="Huang W."/>
            <person name="Nel W.J."/>
            <person name="Swalarsk-Parry B.S."/>
            <person name="Vaghefi N."/>
            <person name="Wilken P.M."/>
            <person name="An Z."/>
            <person name="de Beer Z.W."/>
            <person name="De Vos L."/>
            <person name="Chen L."/>
            <person name="Duong T.A."/>
            <person name="Gao Y."/>
            <person name="Hammerbacher A."/>
            <person name="Kikkert J.R."/>
            <person name="Li Y."/>
            <person name="Li H."/>
            <person name="Li K."/>
            <person name="Li Q."/>
            <person name="Liu X."/>
            <person name="Ma X."/>
            <person name="Naidoo K."/>
            <person name="Pethybridge S.J."/>
            <person name="Sun J."/>
            <person name="Steenkamp E.T."/>
            <person name="van der Nest M.A."/>
            <person name="van Wyk S."/>
            <person name="Wingfield M.J."/>
            <person name="Xiong C."/>
            <person name="Yue Q."/>
            <person name="Zhang X."/>
        </authorList>
    </citation>
    <scope>NUCLEOTIDE SEQUENCE [LARGE SCALE GENOMIC DNA]</scope>
    <source>
        <strain evidence="6 7">DSM 5745</strain>
    </source>
</reference>
<dbReference type="PROSITE" id="PS00455">
    <property type="entry name" value="AMP_BINDING"/>
    <property type="match status" value="1"/>
</dbReference>
<dbReference type="FunFam" id="3.30.300.30:FF:000007">
    <property type="entry name" value="4-coumarate--CoA ligase 2"/>
    <property type="match status" value="1"/>
</dbReference>
<feature type="compositionally biased region" description="Basic and acidic residues" evidence="3">
    <location>
        <begin position="292"/>
        <end position="302"/>
    </location>
</feature>
<evidence type="ECO:0000259" key="4">
    <source>
        <dbReference type="Pfam" id="PF00501"/>
    </source>
</evidence>
<dbReference type="STRING" id="1810919.A0A3D8QHR5"/>
<dbReference type="Gene3D" id="3.30.300.30">
    <property type="match status" value="1"/>
</dbReference>
<dbReference type="EMBL" id="PVWQ01000017">
    <property type="protein sequence ID" value="RDW61261.1"/>
    <property type="molecule type" value="Genomic_DNA"/>
</dbReference>
<feature type="domain" description="AMP-binding enzyme C-terminal" evidence="5">
    <location>
        <begin position="901"/>
        <end position="978"/>
    </location>
</feature>
<dbReference type="InterPro" id="IPR045851">
    <property type="entry name" value="AMP-bd_C_sf"/>
</dbReference>
<dbReference type="Pfam" id="PF13193">
    <property type="entry name" value="AMP-binding_C"/>
    <property type="match status" value="1"/>
</dbReference>
<dbReference type="InterPro" id="IPR025110">
    <property type="entry name" value="AMP-bd_C"/>
</dbReference>
<evidence type="ECO:0000256" key="2">
    <source>
        <dbReference type="ARBA" id="ARBA00022598"/>
    </source>
</evidence>
<sequence>MSPASLAADLQPDRQLKILARGFEALLLTTQQLSSKEKLLQQRLEYAHDEFLKLADRSPQGLDPHTKIVAEKILGRLQYSPALQNLNPVDVVKDLSESGNVGDSSLAAITEGVGIFKSFLNPDDDGSTGVVATRARSLERDFTTRGTRGSLRCPFSKPHSLSSENGVNGIAAPFNGDTCGFQHLDPIKEEQMERRSSQAPSASVRSSTRCPASRCPIRFLDQHSPEEIADYVERHKHEIPRSHAICVKRYSNSTRQMDAKYGDLTNMIRGLSQKHQAFLPGPCLRAASSSAERVEKWAEDVKPQTPAEGDEAGEDDEDRKGHFDRPLREVRVGESPSRPWGIHVPIPPPPANDPTVQLPPAHDLATDKPSDGAATGAPKGRCPFGHGAGPPPPDHPAIDTETVRKEPINTPDATSTRDDKPIDDPPKPSTANVVFNGPVFFGFSPEQTAVFMQQLASLGKSPIPGSTESTVLHAEAADPSNATTKAQTRLLTRQIAYILRHHFGVGRQGAGMDVVVGVSGGQVLLPSVFYGVVAAGGVWSAASSTATPPELERQILQGSSRLLIAGPESKDVVLKAARAAGVPENRVLVLRSAGHERILQNVATGQNYLDELKPSDVLDWERITDPKKLEDSLICLLYSSGTTGVPKGVNISHTNMVTEALIPLYYDLEYIAKKRAADPKYEHPYRTLAHLPTAHIAGCQGYFANPAVAGGTVFWMEKFDFAKFLEYNKKLEITTFFTVPPIYLLISLSPAVTDHFKSLRRAYSGAAPMGADLQTKAQKKLGCLINQTWGLSETTGSTTGMPWETEELTGSVSRLWPNMRLRIVDEDGKDVEEGKEGEFLIKGPVVTKGYYGNPQATKEAFTEDGWFKSGDIGLRRNGLFYVVDRKKELIKYKGLQVAPAELEAHLISHPLIFDAAVIGVPAPDGSGNEVPRAYVVADKTRISEDQVKDFVKSHLAHYKQLRGGVMYLPAIPKSPSGKILRRELRDLVKKEAQSARL</sequence>
<dbReference type="AlphaFoldDB" id="A0A3D8QHR5"/>
<gene>
    <name evidence="6" type="ORF">DSM5745_10759</name>
</gene>
<accession>A0A3D8QHR5</accession>
<dbReference type="OrthoDB" id="1898221at2759"/>
<dbReference type="GO" id="GO:0019748">
    <property type="term" value="P:secondary metabolic process"/>
    <property type="evidence" value="ECO:0007669"/>
    <property type="project" value="TreeGrafter"/>
</dbReference>
<evidence type="ECO:0000256" key="3">
    <source>
        <dbReference type="SAM" id="MobiDB-lite"/>
    </source>
</evidence>
<keyword evidence="7" id="KW-1185">Reference proteome</keyword>
<dbReference type="PANTHER" id="PTHR24096">
    <property type="entry name" value="LONG-CHAIN-FATTY-ACID--COA LIGASE"/>
    <property type="match status" value="1"/>
</dbReference>
<dbReference type="InterPro" id="IPR000873">
    <property type="entry name" value="AMP-dep_synth/lig_dom"/>
</dbReference>
<name>A0A3D8QHR5_9EURO</name>
<proteinExistence type="inferred from homology"/>
<dbReference type="GeneID" id="38121129"/>
<dbReference type="InterPro" id="IPR020845">
    <property type="entry name" value="AMP-binding_CS"/>
</dbReference>
<dbReference type="PANTHER" id="PTHR24096:SF149">
    <property type="entry name" value="AMP-BINDING DOMAIN-CONTAINING PROTEIN-RELATED"/>
    <property type="match status" value="1"/>
</dbReference>
<evidence type="ECO:0000313" key="6">
    <source>
        <dbReference type="EMBL" id="RDW61261.1"/>
    </source>
</evidence>
<dbReference type="Proteomes" id="UP000256690">
    <property type="component" value="Unassembled WGS sequence"/>
</dbReference>
<organism evidence="6 7">
    <name type="scientific">Aspergillus mulundensis</name>
    <dbReference type="NCBI Taxonomy" id="1810919"/>
    <lineage>
        <taxon>Eukaryota</taxon>
        <taxon>Fungi</taxon>
        <taxon>Dikarya</taxon>
        <taxon>Ascomycota</taxon>
        <taxon>Pezizomycotina</taxon>
        <taxon>Eurotiomycetes</taxon>
        <taxon>Eurotiomycetidae</taxon>
        <taxon>Eurotiales</taxon>
        <taxon>Aspergillaceae</taxon>
        <taxon>Aspergillus</taxon>
        <taxon>Aspergillus subgen. Nidulantes</taxon>
    </lineage>
</organism>
<feature type="compositionally biased region" description="Acidic residues" evidence="3">
    <location>
        <begin position="308"/>
        <end position="317"/>
    </location>
</feature>
<feature type="region of interest" description="Disordered" evidence="3">
    <location>
        <begin position="190"/>
        <end position="209"/>
    </location>
</feature>
<feature type="compositionally biased region" description="Low complexity" evidence="3">
    <location>
        <begin position="197"/>
        <end position="207"/>
    </location>
</feature>
<protein>
    <submittedName>
        <fullName evidence="6">Uncharacterized protein</fullName>
    </submittedName>
</protein>
<evidence type="ECO:0000259" key="5">
    <source>
        <dbReference type="Pfam" id="PF13193"/>
    </source>
</evidence>
<comment type="caution">
    <text evidence="6">The sequence shown here is derived from an EMBL/GenBank/DDBJ whole genome shotgun (WGS) entry which is preliminary data.</text>
</comment>
<dbReference type="GO" id="GO:0016405">
    <property type="term" value="F:CoA-ligase activity"/>
    <property type="evidence" value="ECO:0007669"/>
    <property type="project" value="TreeGrafter"/>
</dbReference>
<feature type="compositionally biased region" description="Basic and acidic residues" evidence="3">
    <location>
        <begin position="318"/>
        <end position="332"/>
    </location>
</feature>
<evidence type="ECO:0000313" key="7">
    <source>
        <dbReference type="Proteomes" id="UP000256690"/>
    </source>
</evidence>
<dbReference type="RefSeq" id="XP_026598793.1">
    <property type="nucleotide sequence ID" value="XM_026752775.1"/>
</dbReference>
<feature type="region of interest" description="Disordered" evidence="3">
    <location>
        <begin position="290"/>
        <end position="431"/>
    </location>
</feature>
<evidence type="ECO:0000256" key="1">
    <source>
        <dbReference type="ARBA" id="ARBA00006432"/>
    </source>
</evidence>
<keyword evidence="2" id="KW-0436">Ligase</keyword>
<feature type="domain" description="AMP-dependent synthetase/ligase" evidence="4">
    <location>
        <begin position="479"/>
        <end position="851"/>
    </location>
</feature>
<feature type="compositionally biased region" description="Basic and acidic residues" evidence="3">
    <location>
        <begin position="415"/>
        <end position="426"/>
    </location>
</feature>
<dbReference type="InterPro" id="IPR042099">
    <property type="entry name" value="ANL_N_sf"/>
</dbReference>
<feature type="compositionally biased region" description="Basic and acidic residues" evidence="3">
    <location>
        <begin position="396"/>
        <end position="407"/>
    </location>
</feature>
<comment type="similarity">
    <text evidence="1">Belongs to the ATP-dependent AMP-binding enzyme family.</text>
</comment>
<dbReference type="SUPFAM" id="SSF56801">
    <property type="entry name" value="Acetyl-CoA synthetase-like"/>
    <property type="match status" value="1"/>
</dbReference>
<dbReference type="Pfam" id="PF00501">
    <property type="entry name" value="AMP-binding"/>
    <property type="match status" value="1"/>
</dbReference>